<comment type="catalytic activity">
    <reaction evidence="6">
        <text>2 a quinone + NADH + H(+) = 2 a 1,4-benzosemiquinone + NAD(+)</text>
        <dbReference type="Rhea" id="RHEA:65952"/>
        <dbReference type="ChEBI" id="CHEBI:15378"/>
        <dbReference type="ChEBI" id="CHEBI:57540"/>
        <dbReference type="ChEBI" id="CHEBI:57945"/>
        <dbReference type="ChEBI" id="CHEBI:132124"/>
        <dbReference type="ChEBI" id="CHEBI:134225"/>
    </reaction>
</comment>
<comment type="cofactor">
    <cofactor evidence="6">
        <name>FMN</name>
        <dbReference type="ChEBI" id="CHEBI:58210"/>
    </cofactor>
    <text evidence="6">Binds 1 FMN per subunit.</text>
</comment>
<dbReference type="InterPro" id="IPR023048">
    <property type="entry name" value="NADH:quinone_OxRdtase_FMN_depd"/>
</dbReference>
<evidence type="ECO:0000259" key="7">
    <source>
        <dbReference type="Pfam" id="PF02525"/>
    </source>
</evidence>
<organism evidence="8 9">
    <name type="scientific">Dyella koreensis</name>
    <dbReference type="NCBI Taxonomy" id="311235"/>
    <lineage>
        <taxon>Bacteria</taxon>
        <taxon>Pseudomonadati</taxon>
        <taxon>Pseudomonadota</taxon>
        <taxon>Gammaproteobacteria</taxon>
        <taxon>Lysobacterales</taxon>
        <taxon>Rhodanobacteraceae</taxon>
        <taxon>Dyella</taxon>
    </lineage>
</organism>
<gene>
    <name evidence="6" type="primary">azoR</name>
    <name evidence="8" type="ORF">ISS97_07520</name>
</gene>
<dbReference type="EC" id="1.6.5.-" evidence="6"/>
<dbReference type="PANTHER" id="PTHR43741:SF4">
    <property type="entry name" value="FMN-DEPENDENT NADH:QUINONE OXIDOREDUCTASE"/>
    <property type="match status" value="1"/>
</dbReference>
<feature type="binding site" evidence="6">
    <location>
        <begin position="102"/>
        <end position="105"/>
    </location>
    <ligand>
        <name>FMN</name>
        <dbReference type="ChEBI" id="CHEBI:58210"/>
    </ligand>
</feature>
<keyword evidence="2 6" id="KW-0288">FMN</keyword>
<evidence type="ECO:0000256" key="4">
    <source>
        <dbReference type="ARBA" id="ARBA00023027"/>
    </source>
</evidence>
<comment type="function">
    <text evidence="6">Also exhibits azoreductase activity. Catalyzes the reductive cleavage of the azo bond in aromatic azo compounds to the corresponding amines.</text>
</comment>
<dbReference type="Gene3D" id="3.40.50.360">
    <property type="match status" value="1"/>
</dbReference>
<dbReference type="InterPro" id="IPR050104">
    <property type="entry name" value="FMN-dep_NADH:Q_OxRdtase_AzoR1"/>
</dbReference>
<protein>
    <recommendedName>
        <fullName evidence="6">FMN dependent NADH:quinone oxidoreductase</fullName>
        <ecNumber evidence="6">1.6.5.-</ecNumber>
    </recommendedName>
    <alternativeName>
        <fullName evidence="6">Azo-dye reductase</fullName>
    </alternativeName>
    <alternativeName>
        <fullName evidence="6">FMN-dependent NADH-azo compound oxidoreductase</fullName>
    </alternativeName>
    <alternativeName>
        <fullName evidence="6">FMN-dependent NADH-azoreductase</fullName>
        <ecNumber evidence="6">1.7.1.17</ecNumber>
    </alternativeName>
</protein>
<keyword evidence="1 6" id="KW-0285">Flavoprotein</keyword>
<sequence length="231" mass="25222">MTTLLHLDASARGGRSDLHSFGSHTRRLTARFVERWRAMARDTCLYRDLGYGPPAPVDGAWIHAAFTPHAQRVPWMHQRLAESDALVDELIGAEVIVAGVPMYNFGVPSGFKAYIDNIVRVGRTFGFDRERAGQPYWPMLAGQGRTLVLLSSRGDHGYGEGGRIAGMNHVEASVRTAFAYIGMTDLRTVAVEYDEYGGEALDESLRSAEAAVDRLVDAMLAERAAAVPATA</sequence>
<proteinExistence type="inferred from homology"/>
<evidence type="ECO:0000256" key="6">
    <source>
        <dbReference type="HAMAP-Rule" id="MF_01216"/>
    </source>
</evidence>
<keyword evidence="9" id="KW-1185">Reference proteome</keyword>
<comment type="function">
    <text evidence="6">Quinone reductase that provides resistance to thiol-specific stress caused by electrophilic quinones.</text>
</comment>
<keyword evidence="4 6" id="KW-0520">NAD</keyword>
<feature type="binding site" evidence="6">
    <location>
        <position position="10"/>
    </location>
    <ligand>
        <name>FMN</name>
        <dbReference type="ChEBI" id="CHEBI:58210"/>
    </ligand>
</feature>
<dbReference type="EC" id="1.7.1.17" evidence="6"/>
<dbReference type="PANTHER" id="PTHR43741">
    <property type="entry name" value="FMN-DEPENDENT NADH-AZOREDUCTASE 1"/>
    <property type="match status" value="1"/>
</dbReference>
<dbReference type="SUPFAM" id="SSF52218">
    <property type="entry name" value="Flavoproteins"/>
    <property type="match status" value="1"/>
</dbReference>
<name>A0ABW8K561_9GAMM</name>
<dbReference type="Proteomes" id="UP001620408">
    <property type="component" value="Unassembled WGS sequence"/>
</dbReference>
<evidence type="ECO:0000313" key="9">
    <source>
        <dbReference type="Proteomes" id="UP001620408"/>
    </source>
</evidence>
<dbReference type="InterPro" id="IPR029039">
    <property type="entry name" value="Flavoprotein-like_sf"/>
</dbReference>
<comment type="similarity">
    <text evidence="6">Belongs to the azoreductase type 1 family.</text>
</comment>
<accession>A0ABW8K561</accession>
<feature type="domain" description="Flavodoxin-like fold" evidence="7">
    <location>
        <begin position="20"/>
        <end position="212"/>
    </location>
</feature>
<dbReference type="Pfam" id="PF02525">
    <property type="entry name" value="Flavodoxin_2"/>
    <property type="match status" value="1"/>
</dbReference>
<comment type="caution">
    <text evidence="8">The sequence shown here is derived from an EMBL/GenBank/DDBJ whole genome shotgun (WGS) entry which is preliminary data.</text>
</comment>
<comment type="catalytic activity">
    <reaction evidence="5">
        <text>N,N-dimethyl-1,4-phenylenediamine + anthranilate + 2 NAD(+) = 2-(4-dimethylaminophenyl)diazenylbenzoate + 2 NADH + 2 H(+)</text>
        <dbReference type="Rhea" id="RHEA:55872"/>
        <dbReference type="ChEBI" id="CHEBI:15378"/>
        <dbReference type="ChEBI" id="CHEBI:15783"/>
        <dbReference type="ChEBI" id="CHEBI:16567"/>
        <dbReference type="ChEBI" id="CHEBI:57540"/>
        <dbReference type="ChEBI" id="CHEBI:57945"/>
        <dbReference type="ChEBI" id="CHEBI:71579"/>
        <dbReference type="EC" id="1.7.1.17"/>
    </reaction>
    <physiologicalReaction direction="right-to-left" evidence="5">
        <dbReference type="Rhea" id="RHEA:55874"/>
    </physiologicalReaction>
</comment>
<evidence type="ECO:0000256" key="3">
    <source>
        <dbReference type="ARBA" id="ARBA00023002"/>
    </source>
</evidence>
<dbReference type="EMBL" id="JADIKD010000009">
    <property type="protein sequence ID" value="MFK2917107.1"/>
    <property type="molecule type" value="Genomic_DNA"/>
</dbReference>
<dbReference type="InterPro" id="IPR003680">
    <property type="entry name" value="Flavodoxin_fold"/>
</dbReference>
<reference evidence="8 9" key="1">
    <citation type="submission" date="2020-10" db="EMBL/GenBank/DDBJ databases">
        <title>Phylogeny of dyella-like bacteria.</title>
        <authorList>
            <person name="Fu J."/>
        </authorList>
    </citation>
    <scope>NUCLEOTIDE SEQUENCE [LARGE SCALE GENOMIC DNA]</scope>
    <source>
        <strain evidence="8 9">BB4</strain>
    </source>
</reference>
<dbReference type="HAMAP" id="MF_01216">
    <property type="entry name" value="Azoreductase_type1"/>
    <property type="match status" value="1"/>
</dbReference>
<dbReference type="RefSeq" id="WP_379985506.1">
    <property type="nucleotide sequence ID" value="NZ_JADIKD010000009.1"/>
</dbReference>
<evidence type="ECO:0000256" key="1">
    <source>
        <dbReference type="ARBA" id="ARBA00022630"/>
    </source>
</evidence>
<evidence type="ECO:0000256" key="5">
    <source>
        <dbReference type="ARBA" id="ARBA00048542"/>
    </source>
</evidence>
<comment type="subunit">
    <text evidence="6">Homodimer.</text>
</comment>
<comment type="caution">
    <text evidence="6">Lacks conserved residue(s) required for the propagation of feature annotation.</text>
</comment>
<evidence type="ECO:0000313" key="8">
    <source>
        <dbReference type="EMBL" id="MFK2917107.1"/>
    </source>
</evidence>
<keyword evidence="3 6" id="KW-0560">Oxidoreductase</keyword>
<evidence type="ECO:0000256" key="2">
    <source>
        <dbReference type="ARBA" id="ARBA00022643"/>
    </source>
</evidence>